<dbReference type="GO" id="GO:0005886">
    <property type="term" value="C:plasma membrane"/>
    <property type="evidence" value="ECO:0007669"/>
    <property type="project" value="UniProtKB-SubCell"/>
</dbReference>
<dbReference type="GO" id="GO:0006508">
    <property type="term" value="P:proteolysis"/>
    <property type="evidence" value="ECO:0007669"/>
    <property type="project" value="UniProtKB-KW"/>
</dbReference>
<dbReference type="RefSeq" id="WP_156566797.1">
    <property type="nucleotide sequence ID" value="NZ_CACRTZ010000033.1"/>
</dbReference>
<evidence type="ECO:0000313" key="15">
    <source>
        <dbReference type="EMBL" id="VYU67051.1"/>
    </source>
</evidence>
<evidence type="ECO:0000256" key="4">
    <source>
        <dbReference type="ARBA" id="ARBA00022670"/>
    </source>
</evidence>
<accession>A0A6N3GSU9</accession>
<dbReference type="EC" id="3.4.24.-" evidence="15"/>
<dbReference type="Gene3D" id="3.30.2010.10">
    <property type="entry name" value="Metalloproteases ('zincins'), catalytic domain"/>
    <property type="match status" value="1"/>
</dbReference>
<organism evidence="15">
    <name type="scientific">Phytobacter massiliensis</name>
    <dbReference type="NCBI Taxonomy" id="1485952"/>
    <lineage>
        <taxon>Bacteria</taxon>
        <taxon>Pseudomonadati</taxon>
        <taxon>Pseudomonadota</taxon>
        <taxon>Gammaproteobacteria</taxon>
        <taxon>Enterobacterales</taxon>
        <taxon>Enterobacteriaceae</taxon>
        <taxon>Phytobacter</taxon>
    </lineage>
</organism>
<evidence type="ECO:0000259" key="14">
    <source>
        <dbReference type="Pfam" id="PF01435"/>
    </source>
</evidence>
<dbReference type="PANTHER" id="PTHR43221:SF1">
    <property type="entry name" value="PROTEASE HTPX"/>
    <property type="match status" value="1"/>
</dbReference>
<keyword evidence="10" id="KW-0482">Metalloprotease</keyword>
<dbReference type="Pfam" id="PF01435">
    <property type="entry name" value="Peptidase_M48"/>
    <property type="match status" value="1"/>
</dbReference>
<evidence type="ECO:0000256" key="3">
    <source>
        <dbReference type="ARBA" id="ARBA00022475"/>
    </source>
</evidence>
<evidence type="ECO:0000256" key="13">
    <source>
        <dbReference type="SAM" id="Phobius"/>
    </source>
</evidence>
<reference evidence="15" key="1">
    <citation type="submission" date="2019-11" db="EMBL/GenBank/DDBJ databases">
        <authorList>
            <person name="Feng L."/>
        </authorList>
    </citation>
    <scope>NUCLEOTIDE SEQUENCE</scope>
    <source>
        <strain evidence="15">EMassiliensisLFYP7</strain>
    </source>
</reference>
<dbReference type="AlphaFoldDB" id="A0A6N3GSU9"/>
<evidence type="ECO:0000256" key="12">
    <source>
        <dbReference type="SAM" id="Coils"/>
    </source>
</evidence>
<evidence type="ECO:0000256" key="11">
    <source>
        <dbReference type="ARBA" id="ARBA00023136"/>
    </source>
</evidence>
<keyword evidence="7 15" id="KW-0378">Hydrolase</keyword>
<evidence type="ECO:0000256" key="1">
    <source>
        <dbReference type="ARBA" id="ARBA00001947"/>
    </source>
</evidence>
<keyword evidence="4 15" id="KW-0645">Protease</keyword>
<dbReference type="EMBL" id="CACRTZ010000033">
    <property type="protein sequence ID" value="VYU67051.1"/>
    <property type="molecule type" value="Genomic_DNA"/>
</dbReference>
<name>A0A6N3GSU9_9ENTR</name>
<feature type="transmembrane region" description="Helical" evidence="13">
    <location>
        <begin position="482"/>
        <end position="502"/>
    </location>
</feature>
<keyword evidence="6" id="KW-0479">Metal-binding</keyword>
<dbReference type="PANTHER" id="PTHR43221">
    <property type="entry name" value="PROTEASE HTPX"/>
    <property type="match status" value="1"/>
</dbReference>
<keyword evidence="3" id="KW-1003">Cell membrane</keyword>
<dbReference type="GO" id="GO:0004222">
    <property type="term" value="F:metalloendopeptidase activity"/>
    <property type="evidence" value="ECO:0007669"/>
    <property type="project" value="InterPro"/>
</dbReference>
<feature type="coiled-coil region" evidence="12">
    <location>
        <begin position="440"/>
        <end position="467"/>
    </location>
</feature>
<evidence type="ECO:0000256" key="2">
    <source>
        <dbReference type="ARBA" id="ARBA00004651"/>
    </source>
</evidence>
<feature type="transmembrane region" description="Helical" evidence="13">
    <location>
        <begin position="46"/>
        <end position="66"/>
    </location>
</feature>
<feature type="domain" description="Peptidase M48" evidence="14">
    <location>
        <begin position="231"/>
        <end position="404"/>
    </location>
</feature>
<feature type="transmembrane region" description="Helical" evidence="13">
    <location>
        <begin position="86"/>
        <end position="114"/>
    </location>
</feature>
<keyword evidence="8" id="KW-0862">Zinc</keyword>
<comment type="cofactor">
    <cofactor evidence="1">
        <name>Zn(2+)</name>
        <dbReference type="ChEBI" id="CHEBI:29105"/>
    </cofactor>
</comment>
<comment type="subcellular location">
    <subcellularLocation>
        <location evidence="2">Cell membrane</location>
        <topology evidence="2">Multi-pass membrane protein</topology>
    </subcellularLocation>
</comment>
<protein>
    <submittedName>
        <fullName evidence="15">Protease HtpX</fullName>
        <ecNumber evidence="15">3.4.24.-</ecNumber>
    </submittedName>
</protein>
<keyword evidence="12" id="KW-0175">Coiled coil</keyword>
<dbReference type="InterPro" id="IPR050083">
    <property type="entry name" value="HtpX_protease"/>
</dbReference>
<evidence type="ECO:0000256" key="9">
    <source>
        <dbReference type="ARBA" id="ARBA00022989"/>
    </source>
</evidence>
<dbReference type="InterPro" id="IPR001915">
    <property type="entry name" value="Peptidase_M48"/>
</dbReference>
<feature type="transmembrane region" description="Helical" evidence="13">
    <location>
        <begin position="7"/>
        <end position="26"/>
    </location>
</feature>
<evidence type="ECO:0000256" key="5">
    <source>
        <dbReference type="ARBA" id="ARBA00022692"/>
    </source>
</evidence>
<evidence type="ECO:0000256" key="7">
    <source>
        <dbReference type="ARBA" id="ARBA00022801"/>
    </source>
</evidence>
<gene>
    <name evidence="15" type="primary">htpX_1</name>
    <name evidence="15" type="ORF">EMLFYP7_03388</name>
</gene>
<evidence type="ECO:0000256" key="8">
    <source>
        <dbReference type="ARBA" id="ARBA00022833"/>
    </source>
</evidence>
<evidence type="ECO:0000256" key="6">
    <source>
        <dbReference type="ARBA" id="ARBA00022723"/>
    </source>
</evidence>
<keyword evidence="11 13" id="KW-0472">Membrane</keyword>
<evidence type="ECO:0000256" key="10">
    <source>
        <dbReference type="ARBA" id="ARBA00023049"/>
    </source>
</evidence>
<keyword evidence="5 13" id="KW-0812">Transmembrane</keyword>
<sequence length="644" mass="72383">MKRIIRIFGFSLLILLYGFWQCFRSFSGVMSGGKMVRFILSELGMAASGMAIVIGISALLLCYLCAKLARRSQNTLIFLFTLCRRLLSFMMVAMIIFGGLAFIAIVLSELIWLATTVNLHRSSGKAIIFALCIIGSTLWLLFKSVGALRKCFALFKASASEIDGHNITEQQAPLLWQWIRQLAKQGQVVTPDNIVIGFFDCFYVTANDVRLRNSGEQLKGNTLYFPLTFAAMMSREEIAAVIGHELGHFTGDDTQYSLRFAPLYAGIQNSLDQISRTARGVSWIDRVVLYPALETGLWFLRSFHETVRYWSRIREFAADTAGARTASPEALVSALLRISALDDVINDCLEDVLTGKAKDNDILAGLVASASNLPALDVRPFMEEALTHPTDSHPPTSQRIAALNVTVSERLLNSAARKPDARDHQALMALIASDEGNIVASMAQNLIQRVKQHREALRARLETEAAQPSETKMFWIRTKDTWFFLAIAIILFAAGGFITLTARGGFEYIGWGMVAFSVMFSLLARKHYVDSRKPLYLFSEQGIQCQSVDGIFKWTWMEDAFEFEEMLGSLCIVFRCHSHVPLPEVHRRKSGIRPGKNNTYIITIPDPMFTGESDKRLKIKEQEFIDHFRQYYDSACAREALQEF</sequence>
<feature type="transmembrane region" description="Helical" evidence="13">
    <location>
        <begin position="126"/>
        <end position="142"/>
    </location>
</feature>
<keyword evidence="9 13" id="KW-1133">Transmembrane helix</keyword>
<feature type="transmembrane region" description="Helical" evidence="13">
    <location>
        <begin position="508"/>
        <end position="524"/>
    </location>
</feature>
<proteinExistence type="predicted"/>
<dbReference type="GO" id="GO:0046872">
    <property type="term" value="F:metal ion binding"/>
    <property type="evidence" value="ECO:0007669"/>
    <property type="project" value="UniProtKB-KW"/>
</dbReference>
<dbReference type="CDD" id="cd07328">
    <property type="entry name" value="M48_Ste24p_like"/>
    <property type="match status" value="1"/>
</dbReference>